<evidence type="ECO:0000313" key="3">
    <source>
        <dbReference type="EMBL" id="MBK1855347.1"/>
    </source>
</evidence>
<reference evidence="3" key="1">
    <citation type="submission" date="2021-01" db="EMBL/GenBank/DDBJ databases">
        <title>Modified the classification status of verrucomicrobia.</title>
        <authorList>
            <person name="Feng X."/>
        </authorList>
    </citation>
    <scope>NUCLEOTIDE SEQUENCE</scope>
    <source>
        <strain evidence="3">5K15</strain>
    </source>
</reference>
<organism evidence="3 4">
    <name type="scientific">Oceaniferula flava</name>
    <dbReference type="NCBI Taxonomy" id="2800421"/>
    <lineage>
        <taxon>Bacteria</taxon>
        <taxon>Pseudomonadati</taxon>
        <taxon>Verrucomicrobiota</taxon>
        <taxon>Verrucomicrobiia</taxon>
        <taxon>Verrucomicrobiales</taxon>
        <taxon>Verrucomicrobiaceae</taxon>
        <taxon>Oceaniferula</taxon>
    </lineage>
</organism>
<keyword evidence="4" id="KW-1185">Reference proteome</keyword>
<feature type="signal peptide" evidence="2">
    <location>
        <begin position="1"/>
        <end position="20"/>
    </location>
</feature>
<accession>A0AAE2SE70</accession>
<evidence type="ECO:0000256" key="2">
    <source>
        <dbReference type="SAM" id="SignalP"/>
    </source>
</evidence>
<protein>
    <recommendedName>
        <fullName evidence="5">Lipoprotein</fullName>
    </recommendedName>
</protein>
<dbReference type="AlphaFoldDB" id="A0AAE2SE70"/>
<evidence type="ECO:0000256" key="1">
    <source>
        <dbReference type="SAM" id="MobiDB-lite"/>
    </source>
</evidence>
<feature type="region of interest" description="Disordered" evidence="1">
    <location>
        <begin position="47"/>
        <end position="129"/>
    </location>
</feature>
<dbReference type="PROSITE" id="PS51257">
    <property type="entry name" value="PROKAR_LIPOPROTEIN"/>
    <property type="match status" value="1"/>
</dbReference>
<sequence length="129" mass="13536">MKNFTTMLTLTALAGISVIASSCANKEAEVDTTDAPLAIVIEEPEVEVPRRNSRQRSSQRRVAATAKPQNYNATAAFLVPKSDTNLPTKEQLAEGKESSIGLGSSSTNVTNPVDQPSAAIKPPSAAPAE</sequence>
<name>A0AAE2SE70_9BACT</name>
<evidence type="ECO:0008006" key="5">
    <source>
        <dbReference type="Google" id="ProtNLM"/>
    </source>
</evidence>
<comment type="caution">
    <text evidence="3">The sequence shown here is derived from an EMBL/GenBank/DDBJ whole genome shotgun (WGS) entry which is preliminary data.</text>
</comment>
<dbReference type="Proteomes" id="UP000634206">
    <property type="component" value="Unassembled WGS sequence"/>
</dbReference>
<feature type="compositionally biased region" description="Low complexity" evidence="1">
    <location>
        <begin position="116"/>
        <end position="129"/>
    </location>
</feature>
<proteinExistence type="predicted"/>
<gene>
    <name evidence="3" type="ORF">JIN83_10280</name>
</gene>
<feature type="chain" id="PRO_5042253370" description="Lipoprotein" evidence="2">
    <location>
        <begin position="21"/>
        <end position="129"/>
    </location>
</feature>
<evidence type="ECO:0000313" key="4">
    <source>
        <dbReference type="Proteomes" id="UP000634206"/>
    </source>
</evidence>
<dbReference type="EMBL" id="JAENIG010000006">
    <property type="protein sequence ID" value="MBK1855347.1"/>
    <property type="molecule type" value="Genomic_DNA"/>
</dbReference>
<keyword evidence="2" id="KW-0732">Signal</keyword>
<feature type="compositionally biased region" description="Polar residues" evidence="1">
    <location>
        <begin position="101"/>
        <end position="114"/>
    </location>
</feature>